<dbReference type="PANTHER" id="PTHR35147:SF1">
    <property type="entry name" value="CHEMORECEPTOR GLUTAMINE DEAMIDASE CHED-RELATED"/>
    <property type="match status" value="1"/>
</dbReference>
<dbReference type="GO" id="GO:0006935">
    <property type="term" value="P:chemotaxis"/>
    <property type="evidence" value="ECO:0007669"/>
    <property type="project" value="UniProtKB-UniRule"/>
</dbReference>
<dbReference type="InterPro" id="IPR005659">
    <property type="entry name" value="Chemorcpt_Glu_NH3ase_CheD"/>
</dbReference>
<dbReference type="EMBL" id="JAFJZZ010000004">
    <property type="protein sequence ID" value="MBN7773720.1"/>
    <property type="molecule type" value="Genomic_DNA"/>
</dbReference>
<protein>
    <recommendedName>
        <fullName evidence="3">Probable chemoreceptor glutamine deamidase CheD</fullName>
        <ecNumber evidence="3">3.5.1.44</ecNumber>
    </recommendedName>
</protein>
<dbReference type="InterPro" id="IPR011324">
    <property type="entry name" value="Cytotoxic_necrot_fac-like_cat"/>
</dbReference>
<evidence type="ECO:0000256" key="1">
    <source>
        <dbReference type="ARBA" id="ARBA00022500"/>
    </source>
</evidence>
<sequence>MSKLVTVGIAEMGIATGTDQLVTYALGSCIGVCLFDKNQKIAGMVHIMLPTAPEAGAKNSIYRYADTGVPTLLQKMESMGAKKVSLTAKIAGGAKMFDIPGDSLVGNIGDRNITAVKSVLATLRIPIIGEDVGSNYARTMFFNATDGMVTIKAFSRGMSTW</sequence>
<dbReference type="AlphaFoldDB" id="A0A939D9S2"/>
<reference evidence="4" key="1">
    <citation type="submission" date="2021-02" db="EMBL/GenBank/DDBJ databases">
        <title>Abyssanaerobacter marinus gen.nov., sp., nov, anaerobic bacterium isolated from the Onnuri vent field of Indian Ocean and suggestion of Mogibacteriaceae fam. nov., and proposal of reclassification of ambiguous this family's genus member.</title>
        <authorList>
            <person name="Kim Y.J."/>
            <person name="Yang J.-A."/>
        </authorList>
    </citation>
    <scope>NUCLEOTIDE SEQUENCE</scope>
    <source>
        <strain evidence="4">DSM 2634</strain>
    </source>
</reference>
<comment type="catalytic activity">
    <reaction evidence="3">
        <text>L-glutaminyl-[protein] + H2O = L-glutamyl-[protein] + NH4(+)</text>
        <dbReference type="Rhea" id="RHEA:16441"/>
        <dbReference type="Rhea" id="RHEA-COMP:10207"/>
        <dbReference type="Rhea" id="RHEA-COMP:10208"/>
        <dbReference type="ChEBI" id="CHEBI:15377"/>
        <dbReference type="ChEBI" id="CHEBI:28938"/>
        <dbReference type="ChEBI" id="CHEBI:29973"/>
        <dbReference type="ChEBI" id="CHEBI:30011"/>
        <dbReference type="EC" id="3.5.1.44"/>
    </reaction>
</comment>
<dbReference type="SUPFAM" id="SSF64438">
    <property type="entry name" value="CNF1/YfiH-like putative cysteine hydrolases"/>
    <property type="match status" value="1"/>
</dbReference>
<dbReference type="PANTHER" id="PTHR35147">
    <property type="entry name" value="CHEMORECEPTOR GLUTAMINE DEAMIDASE CHED-RELATED"/>
    <property type="match status" value="1"/>
</dbReference>
<dbReference type="Gene3D" id="3.30.1330.200">
    <property type="match status" value="1"/>
</dbReference>
<dbReference type="CDD" id="cd16352">
    <property type="entry name" value="CheD"/>
    <property type="match status" value="1"/>
</dbReference>
<dbReference type="GO" id="GO:0050568">
    <property type="term" value="F:protein-glutamine glutaminase activity"/>
    <property type="evidence" value="ECO:0007669"/>
    <property type="project" value="UniProtKB-UniRule"/>
</dbReference>
<dbReference type="InterPro" id="IPR038592">
    <property type="entry name" value="CheD-like_sf"/>
</dbReference>
<dbReference type="EC" id="3.5.1.44" evidence="3"/>
<evidence type="ECO:0000256" key="3">
    <source>
        <dbReference type="HAMAP-Rule" id="MF_01440"/>
    </source>
</evidence>
<gene>
    <name evidence="3" type="primary">cheD</name>
    <name evidence="4" type="ORF">JYB65_10135</name>
</gene>
<evidence type="ECO:0000313" key="4">
    <source>
        <dbReference type="EMBL" id="MBN7773720.1"/>
    </source>
</evidence>
<accession>A0A939D9S2</accession>
<evidence type="ECO:0000256" key="2">
    <source>
        <dbReference type="ARBA" id="ARBA00022801"/>
    </source>
</evidence>
<dbReference type="HAMAP" id="MF_01440">
    <property type="entry name" value="CheD"/>
    <property type="match status" value="1"/>
</dbReference>
<dbReference type="Pfam" id="PF03975">
    <property type="entry name" value="CheD"/>
    <property type="match status" value="1"/>
</dbReference>
<comment type="function">
    <text evidence="3">Probably deamidates glutamine residues to glutamate on methyl-accepting chemotaxis receptors (MCPs), playing an important role in chemotaxis.</text>
</comment>
<dbReference type="Proteomes" id="UP000664545">
    <property type="component" value="Unassembled WGS sequence"/>
</dbReference>
<comment type="similarity">
    <text evidence="3">Belongs to the CheD family.</text>
</comment>
<keyword evidence="2 3" id="KW-0378">Hydrolase</keyword>
<comment type="caution">
    <text evidence="4">The sequence shown here is derived from an EMBL/GenBank/DDBJ whole genome shotgun (WGS) entry which is preliminary data.</text>
</comment>
<keyword evidence="1 3" id="KW-0145">Chemotaxis</keyword>
<dbReference type="RefSeq" id="WP_206582558.1">
    <property type="nucleotide sequence ID" value="NZ_JAFJZZ010000004.1"/>
</dbReference>
<keyword evidence="5" id="KW-1185">Reference proteome</keyword>
<organism evidence="4 5">
    <name type="scientific">Clostridium aminobutyricum</name>
    <dbReference type="NCBI Taxonomy" id="33953"/>
    <lineage>
        <taxon>Bacteria</taxon>
        <taxon>Bacillati</taxon>
        <taxon>Bacillota</taxon>
        <taxon>Clostridia</taxon>
        <taxon>Eubacteriales</taxon>
        <taxon>Clostridiaceae</taxon>
        <taxon>Clostridium</taxon>
    </lineage>
</organism>
<evidence type="ECO:0000313" key="5">
    <source>
        <dbReference type="Proteomes" id="UP000664545"/>
    </source>
</evidence>
<name>A0A939D9S2_CLOAM</name>
<proteinExistence type="inferred from homology"/>